<evidence type="ECO:0008006" key="3">
    <source>
        <dbReference type="Google" id="ProtNLM"/>
    </source>
</evidence>
<dbReference type="EMBL" id="LZEX01000001">
    <property type="protein sequence ID" value="OBU11799.1"/>
    <property type="molecule type" value="Genomic_DNA"/>
</dbReference>
<organism evidence="1 2">
    <name type="scientific">Morganella psychrotolerans</name>
    <dbReference type="NCBI Taxonomy" id="368603"/>
    <lineage>
        <taxon>Bacteria</taxon>
        <taxon>Pseudomonadati</taxon>
        <taxon>Pseudomonadota</taxon>
        <taxon>Gammaproteobacteria</taxon>
        <taxon>Enterobacterales</taxon>
        <taxon>Morganellaceae</taxon>
        <taxon>Morganella</taxon>
    </lineage>
</organism>
<name>A0A1B8HQN5_9GAMM</name>
<evidence type="ECO:0000313" key="2">
    <source>
        <dbReference type="Proteomes" id="UP000092247"/>
    </source>
</evidence>
<dbReference type="NCBIfam" id="TIGR01725">
    <property type="entry name" value="phge_HK97_gp10"/>
    <property type="match status" value="1"/>
</dbReference>
<protein>
    <recommendedName>
        <fullName evidence="3">HK97 gp10 family phage protein</fullName>
    </recommendedName>
</protein>
<proteinExistence type="predicted"/>
<gene>
    <name evidence="1" type="ORF">AYY17_01860</name>
</gene>
<comment type="caution">
    <text evidence="1">The sequence shown here is derived from an EMBL/GenBank/DDBJ whole genome shotgun (WGS) entry which is preliminary data.</text>
</comment>
<dbReference type="Pfam" id="PF04883">
    <property type="entry name" value="HK97-gp10_like"/>
    <property type="match status" value="1"/>
</dbReference>
<reference evidence="1 2" key="1">
    <citation type="submission" date="2016-06" db="EMBL/GenBank/DDBJ databases">
        <authorList>
            <person name="Kjaerup R.B."/>
            <person name="Dalgaard T.S."/>
            <person name="Juul-Madsen H.R."/>
        </authorList>
    </citation>
    <scope>NUCLEOTIDE SEQUENCE [LARGE SCALE GENOMIC DNA]</scope>
    <source>
        <strain evidence="1 2">GCSL-Mp3</strain>
    </source>
</reference>
<accession>A0A1B8HQN5</accession>
<sequence>MEISGLEELGRRLQQIDVGLKTKILREAGREAMEVVKDDMERHAGFDPKGKGQHMRENITLRSTEIKGTNGGVMVTVGPKKTHYMKARAQEFGTIKQVAKPFIRPALDYNKRAVLNKLSQQIRHALSMY</sequence>
<dbReference type="Proteomes" id="UP000092247">
    <property type="component" value="Unassembled WGS sequence"/>
</dbReference>
<dbReference type="AlphaFoldDB" id="A0A1B8HQN5"/>
<dbReference type="InterPro" id="IPR010064">
    <property type="entry name" value="HK97-gp10_tail"/>
</dbReference>
<evidence type="ECO:0000313" key="1">
    <source>
        <dbReference type="EMBL" id="OBU11799.1"/>
    </source>
</evidence>